<dbReference type="InterPro" id="IPR002130">
    <property type="entry name" value="Cyclophilin-type_PPIase_dom"/>
</dbReference>
<dbReference type="RefSeq" id="WP_035936861.1">
    <property type="nucleotide sequence ID" value="NZ_AVPL01000021.1"/>
</dbReference>
<keyword evidence="3" id="KW-0472">Membrane</keyword>
<dbReference type="PANTHER" id="PTHR45625:SF3">
    <property type="entry name" value="PEPTIDYL-PROLYL CIS-TRANS ISOMERASE B-RELATED"/>
    <property type="match status" value="1"/>
</dbReference>
<keyword evidence="5" id="KW-0413">Isomerase</keyword>
<accession>A0A0A0JUY3</accession>
<evidence type="ECO:0000313" key="5">
    <source>
        <dbReference type="EMBL" id="KGN41225.1"/>
    </source>
</evidence>
<dbReference type="Gene3D" id="2.40.100.10">
    <property type="entry name" value="Cyclophilin-like"/>
    <property type="match status" value="1"/>
</dbReference>
<dbReference type="STRING" id="1385519.N801_02145"/>
<keyword evidence="3" id="KW-0812">Transmembrane</keyword>
<dbReference type="InterPro" id="IPR029000">
    <property type="entry name" value="Cyclophilin-like_dom_sf"/>
</dbReference>
<evidence type="ECO:0000259" key="4">
    <source>
        <dbReference type="PROSITE" id="PS50072"/>
    </source>
</evidence>
<evidence type="ECO:0000256" key="1">
    <source>
        <dbReference type="ARBA" id="ARBA00002388"/>
    </source>
</evidence>
<dbReference type="OrthoDB" id="5507614at2"/>
<evidence type="ECO:0000256" key="3">
    <source>
        <dbReference type="SAM" id="Phobius"/>
    </source>
</evidence>
<keyword evidence="3" id="KW-1133">Transmembrane helix</keyword>
<feature type="transmembrane region" description="Helical" evidence="3">
    <location>
        <begin position="34"/>
        <end position="55"/>
    </location>
</feature>
<keyword evidence="6" id="KW-1185">Reference proteome</keyword>
<dbReference type="InterPro" id="IPR044666">
    <property type="entry name" value="Cyclophilin_A-like"/>
</dbReference>
<feature type="region of interest" description="Disordered" evidence="2">
    <location>
        <begin position="58"/>
        <end position="81"/>
    </location>
</feature>
<feature type="domain" description="PPIase cyclophilin-type" evidence="4">
    <location>
        <begin position="108"/>
        <end position="260"/>
    </location>
</feature>
<name>A0A0A0JUY3_9MICO</name>
<sequence>MTKKQERERARRRWEKQQKTLALRAERRERTKRIAAILGTGLVVAGLVAGLAVALRPEPDPEPAASQPHAAGCEQPPKPLGTAAKLELPDKATAKAATWTATLTTNCGDIVLDLDGAKAPQAVASFIQLAKADYWLNSPCQRLGVGDGFKLLQCGDPTGTGQGNPGYGFGVENAPAGGTYPRGTVAMARTQDPEKGNGGQFFLVNGETKLPDANGYTIFGTITQGLDIVDKVAAAGVEPGGESETIGAPKAPISILRVAVTEKKA</sequence>
<dbReference type="eggNOG" id="COG0652">
    <property type="taxonomic scope" value="Bacteria"/>
</dbReference>
<dbReference type="GO" id="GO:0003755">
    <property type="term" value="F:peptidyl-prolyl cis-trans isomerase activity"/>
    <property type="evidence" value="ECO:0007669"/>
    <property type="project" value="InterPro"/>
</dbReference>
<organism evidence="5 6">
    <name type="scientific">Knoellia aerolata DSM 18566</name>
    <dbReference type="NCBI Taxonomy" id="1385519"/>
    <lineage>
        <taxon>Bacteria</taxon>
        <taxon>Bacillati</taxon>
        <taxon>Actinomycetota</taxon>
        <taxon>Actinomycetes</taxon>
        <taxon>Micrococcales</taxon>
        <taxon>Intrasporangiaceae</taxon>
        <taxon>Knoellia</taxon>
    </lineage>
</organism>
<reference evidence="5 6" key="1">
    <citation type="submission" date="2013-08" db="EMBL/GenBank/DDBJ databases">
        <title>The genome sequence of Knoellia aerolata.</title>
        <authorList>
            <person name="Zhu W."/>
            <person name="Wang G."/>
        </authorList>
    </citation>
    <scope>NUCLEOTIDE SEQUENCE [LARGE SCALE GENOMIC DNA]</scope>
    <source>
        <strain evidence="5 6">DSM 18566</strain>
    </source>
</reference>
<dbReference type="PROSITE" id="PS50072">
    <property type="entry name" value="CSA_PPIASE_2"/>
    <property type="match status" value="1"/>
</dbReference>
<proteinExistence type="predicted"/>
<gene>
    <name evidence="5" type="ORF">N801_02145</name>
</gene>
<protein>
    <submittedName>
        <fullName evidence="5">Peptidyl-prolyl cis-trans isomerase</fullName>
    </submittedName>
</protein>
<evidence type="ECO:0000256" key="2">
    <source>
        <dbReference type="SAM" id="MobiDB-lite"/>
    </source>
</evidence>
<dbReference type="Pfam" id="PF00160">
    <property type="entry name" value="Pro_isomerase"/>
    <property type="match status" value="1"/>
</dbReference>
<comment type="caution">
    <text evidence="5">The sequence shown here is derived from an EMBL/GenBank/DDBJ whole genome shotgun (WGS) entry which is preliminary data.</text>
</comment>
<evidence type="ECO:0000313" key="6">
    <source>
        <dbReference type="Proteomes" id="UP000030013"/>
    </source>
</evidence>
<dbReference type="AlphaFoldDB" id="A0A0A0JUY3"/>
<dbReference type="EMBL" id="AVPL01000021">
    <property type="protein sequence ID" value="KGN41225.1"/>
    <property type="molecule type" value="Genomic_DNA"/>
</dbReference>
<dbReference type="SUPFAM" id="SSF50891">
    <property type="entry name" value="Cyclophilin-like"/>
    <property type="match status" value="1"/>
</dbReference>
<dbReference type="Proteomes" id="UP000030013">
    <property type="component" value="Unassembled WGS sequence"/>
</dbReference>
<comment type="function">
    <text evidence="1">PPIases accelerate the folding of proteins. It catalyzes the cis-trans isomerization of proline imidic peptide bonds in oligopeptides.</text>
</comment>
<dbReference type="PANTHER" id="PTHR45625">
    <property type="entry name" value="PEPTIDYL-PROLYL CIS-TRANS ISOMERASE-RELATED"/>
    <property type="match status" value="1"/>
</dbReference>